<dbReference type="SUPFAM" id="SSF52172">
    <property type="entry name" value="CheY-like"/>
    <property type="match status" value="1"/>
</dbReference>
<dbReference type="PANTHER" id="PTHR48111:SF1">
    <property type="entry name" value="TWO-COMPONENT RESPONSE REGULATOR ORR33"/>
    <property type="match status" value="1"/>
</dbReference>
<keyword evidence="3" id="KW-0805">Transcription regulation</keyword>
<dbReference type="Pfam" id="PF00486">
    <property type="entry name" value="Trans_reg_C"/>
    <property type="match status" value="1"/>
</dbReference>
<feature type="modified residue" description="4-aspartylphosphate" evidence="6">
    <location>
        <position position="54"/>
    </location>
</feature>
<evidence type="ECO:0000256" key="2">
    <source>
        <dbReference type="ARBA" id="ARBA00023012"/>
    </source>
</evidence>
<evidence type="ECO:0000256" key="5">
    <source>
        <dbReference type="ARBA" id="ARBA00023163"/>
    </source>
</evidence>
<comment type="caution">
    <text evidence="10">The sequence shown here is derived from an EMBL/GenBank/DDBJ whole genome shotgun (WGS) entry which is preliminary data.</text>
</comment>
<gene>
    <name evidence="10" type="ORF">G3A44_21910</name>
</gene>
<accession>A0A7C9PKR4</accession>
<dbReference type="InterPro" id="IPR001867">
    <property type="entry name" value="OmpR/PhoB-type_DNA-bd"/>
</dbReference>
<dbReference type="CDD" id="cd00383">
    <property type="entry name" value="trans_reg_C"/>
    <property type="match status" value="1"/>
</dbReference>
<keyword evidence="1 6" id="KW-0597">Phosphoprotein</keyword>
<proteinExistence type="predicted"/>
<evidence type="ECO:0000259" key="8">
    <source>
        <dbReference type="PROSITE" id="PS50110"/>
    </source>
</evidence>
<dbReference type="PROSITE" id="PS51755">
    <property type="entry name" value="OMPR_PHOB"/>
    <property type="match status" value="1"/>
</dbReference>
<name>A0A7C9PKR4_9BURK</name>
<dbReference type="EMBL" id="JAAGOH010000050">
    <property type="protein sequence ID" value="NDY93851.1"/>
    <property type="molecule type" value="Genomic_DNA"/>
</dbReference>
<dbReference type="PROSITE" id="PS50110">
    <property type="entry name" value="RESPONSE_REGULATORY"/>
    <property type="match status" value="1"/>
</dbReference>
<dbReference type="GO" id="GO:0032993">
    <property type="term" value="C:protein-DNA complex"/>
    <property type="evidence" value="ECO:0007669"/>
    <property type="project" value="TreeGrafter"/>
</dbReference>
<dbReference type="GO" id="GO:0005829">
    <property type="term" value="C:cytosol"/>
    <property type="evidence" value="ECO:0007669"/>
    <property type="project" value="TreeGrafter"/>
</dbReference>
<sequence length="235" mass="25387">MPPCRVLLAEDQADLAANVIDYLSARGHAVDWAPQGGQALQLLEQQAFDLLLLDLGLPGLDGLGVLQALRHRLRLGLPVLVLTARDQLASKQACFEAGADDYLVKPFALSELAWRVQALHRRARGRVVAAEVRLGPLALDRQRWQLQVHGQPLHLPPRAMQLLERLLQDAGQVVTRADLEAALWPGGTPDGDALRSQVHLLRRALGQAGYDGLQTVHGVGWRLAPGAGGDTEAGP</sequence>
<dbReference type="SUPFAM" id="SSF46894">
    <property type="entry name" value="C-terminal effector domain of the bipartite response regulators"/>
    <property type="match status" value="1"/>
</dbReference>
<dbReference type="GO" id="GO:0000156">
    <property type="term" value="F:phosphorelay response regulator activity"/>
    <property type="evidence" value="ECO:0007669"/>
    <property type="project" value="TreeGrafter"/>
</dbReference>
<feature type="domain" description="OmpR/PhoB-type" evidence="9">
    <location>
        <begin position="129"/>
        <end position="225"/>
    </location>
</feature>
<keyword evidence="11" id="KW-1185">Reference proteome</keyword>
<dbReference type="Gene3D" id="3.40.50.2300">
    <property type="match status" value="1"/>
</dbReference>
<evidence type="ECO:0000256" key="4">
    <source>
        <dbReference type="ARBA" id="ARBA00023125"/>
    </source>
</evidence>
<feature type="domain" description="Response regulatory" evidence="8">
    <location>
        <begin position="5"/>
        <end position="120"/>
    </location>
</feature>
<dbReference type="SMART" id="SM00448">
    <property type="entry name" value="REC"/>
    <property type="match status" value="1"/>
</dbReference>
<protein>
    <submittedName>
        <fullName evidence="10">Response regulator transcription factor</fullName>
    </submittedName>
</protein>
<keyword evidence="4 7" id="KW-0238">DNA-binding</keyword>
<dbReference type="GO" id="GO:0000976">
    <property type="term" value="F:transcription cis-regulatory region binding"/>
    <property type="evidence" value="ECO:0007669"/>
    <property type="project" value="TreeGrafter"/>
</dbReference>
<evidence type="ECO:0000256" key="3">
    <source>
        <dbReference type="ARBA" id="ARBA00023015"/>
    </source>
</evidence>
<keyword evidence="5" id="KW-0804">Transcription</keyword>
<evidence type="ECO:0000259" key="9">
    <source>
        <dbReference type="PROSITE" id="PS51755"/>
    </source>
</evidence>
<dbReference type="AlphaFoldDB" id="A0A7C9PKR4"/>
<dbReference type="InterPro" id="IPR036388">
    <property type="entry name" value="WH-like_DNA-bd_sf"/>
</dbReference>
<keyword evidence="2" id="KW-0902">Two-component regulatory system</keyword>
<dbReference type="Pfam" id="PF00072">
    <property type="entry name" value="Response_reg"/>
    <property type="match status" value="1"/>
</dbReference>
<reference evidence="10 11" key="1">
    <citation type="submission" date="2020-02" db="EMBL/GenBank/DDBJ databases">
        <title>Ideonella bacterium strain TBM-1.</title>
        <authorList>
            <person name="Chen W.-M."/>
        </authorList>
    </citation>
    <scope>NUCLEOTIDE SEQUENCE [LARGE SCALE GENOMIC DNA]</scope>
    <source>
        <strain evidence="10 11">TBM-1</strain>
    </source>
</reference>
<feature type="DNA-binding region" description="OmpR/PhoB-type" evidence="7">
    <location>
        <begin position="129"/>
        <end position="225"/>
    </location>
</feature>
<evidence type="ECO:0000256" key="7">
    <source>
        <dbReference type="PROSITE-ProRule" id="PRU01091"/>
    </source>
</evidence>
<dbReference type="InterPro" id="IPR039420">
    <property type="entry name" value="WalR-like"/>
</dbReference>
<dbReference type="PANTHER" id="PTHR48111">
    <property type="entry name" value="REGULATOR OF RPOS"/>
    <property type="match status" value="1"/>
</dbReference>
<dbReference type="InterPro" id="IPR001789">
    <property type="entry name" value="Sig_transdc_resp-reg_receiver"/>
</dbReference>
<dbReference type="Gene3D" id="1.10.10.10">
    <property type="entry name" value="Winged helix-like DNA-binding domain superfamily/Winged helix DNA-binding domain"/>
    <property type="match status" value="1"/>
</dbReference>
<evidence type="ECO:0000313" key="10">
    <source>
        <dbReference type="EMBL" id="NDY93851.1"/>
    </source>
</evidence>
<dbReference type="SMART" id="SM00862">
    <property type="entry name" value="Trans_reg_C"/>
    <property type="match status" value="1"/>
</dbReference>
<dbReference type="GO" id="GO:0006355">
    <property type="term" value="P:regulation of DNA-templated transcription"/>
    <property type="evidence" value="ECO:0007669"/>
    <property type="project" value="InterPro"/>
</dbReference>
<evidence type="ECO:0000256" key="1">
    <source>
        <dbReference type="ARBA" id="ARBA00022553"/>
    </source>
</evidence>
<evidence type="ECO:0000256" key="6">
    <source>
        <dbReference type="PROSITE-ProRule" id="PRU00169"/>
    </source>
</evidence>
<dbReference type="InterPro" id="IPR016032">
    <property type="entry name" value="Sig_transdc_resp-reg_C-effctor"/>
</dbReference>
<dbReference type="Proteomes" id="UP000484255">
    <property type="component" value="Unassembled WGS sequence"/>
</dbReference>
<dbReference type="InterPro" id="IPR011006">
    <property type="entry name" value="CheY-like_superfamily"/>
</dbReference>
<organism evidence="10 11">
    <name type="scientific">Ideonella livida</name>
    <dbReference type="NCBI Taxonomy" id="2707176"/>
    <lineage>
        <taxon>Bacteria</taxon>
        <taxon>Pseudomonadati</taxon>
        <taxon>Pseudomonadota</taxon>
        <taxon>Betaproteobacteria</taxon>
        <taxon>Burkholderiales</taxon>
        <taxon>Sphaerotilaceae</taxon>
        <taxon>Ideonella</taxon>
    </lineage>
</organism>
<evidence type="ECO:0000313" key="11">
    <source>
        <dbReference type="Proteomes" id="UP000484255"/>
    </source>
</evidence>